<dbReference type="PANTHER" id="PTHR39063:SF1">
    <property type="entry name" value="OFD1 CENTRIOLE AND CENTRIOLAR SATELLITE PROTEIN"/>
    <property type="match status" value="1"/>
</dbReference>
<dbReference type="Proteomes" id="UP001176940">
    <property type="component" value="Unassembled WGS sequence"/>
</dbReference>
<reference evidence="1" key="1">
    <citation type="submission" date="2023-07" db="EMBL/GenBank/DDBJ databases">
        <authorList>
            <person name="Stuckert A."/>
        </authorList>
    </citation>
    <scope>NUCLEOTIDE SEQUENCE</scope>
</reference>
<gene>
    <name evidence="1" type="ORF">RIMI_LOCUS3065271</name>
</gene>
<keyword evidence="2" id="KW-1185">Reference proteome</keyword>
<dbReference type="PANTHER" id="PTHR39063">
    <property type="entry name" value="ORAL-FACIAL-DIGITAL SYNDROME 1 PROTEIN HOMOLOG"/>
    <property type="match status" value="1"/>
</dbReference>
<protein>
    <submittedName>
        <fullName evidence="1">Uncharacterized protein</fullName>
    </submittedName>
</protein>
<sequence length="101" mass="12567">MSQKFKHFKDVLNLQKIKLEESEKSQKEISDLRRELEKTYQLKTMAWCPERRMAVERLQRQQRIEQKFFEDDRLPAMSYTVFRWSVFLSLDRLNPRMYIFE</sequence>
<accession>A0ABN9KX77</accession>
<name>A0ABN9KX77_9NEOB</name>
<dbReference type="InterPro" id="IPR055289">
    <property type="entry name" value="OFD1"/>
</dbReference>
<comment type="caution">
    <text evidence="1">The sequence shown here is derived from an EMBL/GenBank/DDBJ whole genome shotgun (WGS) entry which is preliminary data.</text>
</comment>
<organism evidence="1 2">
    <name type="scientific">Ranitomeya imitator</name>
    <name type="common">mimic poison frog</name>
    <dbReference type="NCBI Taxonomy" id="111125"/>
    <lineage>
        <taxon>Eukaryota</taxon>
        <taxon>Metazoa</taxon>
        <taxon>Chordata</taxon>
        <taxon>Craniata</taxon>
        <taxon>Vertebrata</taxon>
        <taxon>Euteleostomi</taxon>
        <taxon>Amphibia</taxon>
        <taxon>Batrachia</taxon>
        <taxon>Anura</taxon>
        <taxon>Neobatrachia</taxon>
        <taxon>Hyloidea</taxon>
        <taxon>Dendrobatidae</taxon>
        <taxon>Dendrobatinae</taxon>
        <taxon>Ranitomeya</taxon>
    </lineage>
</organism>
<evidence type="ECO:0000313" key="2">
    <source>
        <dbReference type="Proteomes" id="UP001176940"/>
    </source>
</evidence>
<dbReference type="EMBL" id="CAUEEQ010004470">
    <property type="protein sequence ID" value="CAJ0927589.1"/>
    <property type="molecule type" value="Genomic_DNA"/>
</dbReference>
<proteinExistence type="predicted"/>
<evidence type="ECO:0000313" key="1">
    <source>
        <dbReference type="EMBL" id="CAJ0927589.1"/>
    </source>
</evidence>